<reference evidence="1" key="1">
    <citation type="submission" date="2023-07" db="EMBL/GenBank/DDBJ databases">
        <title>draft genome sequence of fig (Ficus carica).</title>
        <authorList>
            <person name="Takahashi T."/>
            <person name="Nishimura K."/>
        </authorList>
    </citation>
    <scope>NUCLEOTIDE SEQUENCE</scope>
</reference>
<dbReference type="EMBL" id="BTGU01000118">
    <property type="protein sequence ID" value="GMN61826.1"/>
    <property type="molecule type" value="Genomic_DNA"/>
</dbReference>
<dbReference type="AlphaFoldDB" id="A0AA88DUB7"/>
<dbReference type="Proteomes" id="UP001187192">
    <property type="component" value="Unassembled WGS sequence"/>
</dbReference>
<organism evidence="1 2">
    <name type="scientific">Ficus carica</name>
    <name type="common">Common fig</name>
    <dbReference type="NCBI Taxonomy" id="3494"/>
    <lineage>
        <taxon>Eukaryota</taxon>
        <taxon>Viridiplantae</taxon>
        <taxon>Streptophyta</taxon>
        <taxon>Embryophyta</taxon>
        <taxon>Tracheophyta</taxon>
        <taxon>Spermatophyta</taxon>
        <taxon>Magnoliopsida</taxon>
        <taxon>eudicotyledons</taxon>
        <taxon>Gunneridae</taxon>
        <taxon>Pentapetalae</taxon>
        <taxon>rosids</taxon>
        <taxon>fabids</taxon>
        <taxon>Rosales</taxon>
        <taxon>Moraceae</taxon>
        <taxon>Ficeae</taxon>
        <taxon>Ficus</taxon>
    </lineage>
</organism>
<evidence type="ECO:0000313" key="1">
    <source>
        <dbReference type="EMBL" id="GMN61826.1"/>
    </source>
</evidence>
<proteinExistence type="predicted"/>
<protein>
    <submittedName>
        <fullName evidence="1">Uncharacterized protein</fullName>
    </submittedName>
</protein>
<gene>
    <name evidence="1" type="ORF">TIFTF001_030907</name>
</gene>
<keyword evidence="2" id="KW-1185">Reference proteome</keyword>
<evidence type="ECO:0000313" key="2">
    <source>
        <dbReference type="Proteomes" id="UP001187192"/>
    </source>
</evidence>
<comment type="caution">
    <text evidence="1">The sequence shown here is derived from an EMBL/GenBank/DDBJ whole genome shotgun (WGS) entry which is preliminary data.</text>
</comment>
<sequence length="144" mass="15969">MERCYLMAHVEQLHSQTIRLSSNNDAMGRLIKFSALSRNGHLIAHKLPPLLPQRVAPLQSTEVLNCFTFLSIVGACCLANATFSRRKVEVGQFLMASMLTTCTELVAWRRPIEFYCMIAGLAMHAKDNAIIKLSKKIAEGFGGS</sequence>
<accession>A0AA88DUB7</accession>
<name>A0AA88DUB7_FICCA</name>